<evidence type="ECO:0000313" key="9">
    <source>
        <dbReference type="EMBL" id="PNF25654.1"/>
    </source>
</evidence>
<dbReference type="Gene3D" id="2.60.220.50">
    <property type="match status" value="1"/>
</dbReference>
<feature type="transmembrane region" description="Helical" evidence="6">
    <location>
        <begin position="409"/>
        <end position="428"/>
    </location>
</feature>
<feature type="domain" description="G-protein coupled receptors family 2 profile 2" evidence="8">
    <location>
        <begin position="204"/>
        <end position="441"/>
    </location>
</feature>
<dbReference type="InterPro" id="IPR046338">
    <property type="entry name" value="GAIN_dom_sf"/>
</dbReference>
<evidence type="ECO:0000259" key="7">
    <source>
        <dbReference type="PROSITE" id="PS50221"/>
    </source>
</evidence>
<dbReference type="Gene3D" id="1.20.1070.10">
    <property type="entry name" value="Rhodopsin 7-helix transmembrane proteins"/>
    <property type="match status" value="1"/>
</dbReference>
<dbReference type="Pfam" id="PF01825">
    <property type="entry name" value="GPS"/>
    <property type="match status" value="1"/>
</dbReference>
<feature type="transmembrane region" description="Helical" evidence="6">
    <location>
        <begin position="313"/>
        <end position="336"/>
    </location>
</feature>
<evidence type="ECO:0000256" key="4">
    <source>
        <dbReference type="ARBA" id="ARBA00023136"/>
    </source>
</evidence>
<name>A0A2J7QAQ2_9NEOP</name>
<dbReference type="InterPro" id="IPR017981">
    <property type="entry name" value="GPCR_2-like_7TM"/>
</dbReference>
<dbReference type="SMART" id="SM00303">
    <property type="entry name" value="GPS"/>
    <property type="match status" value="1"/>
</dbReference>
<dbReference type="PROSITE" id="PS50261">
    <property type="entry name" value="G_PROTEIN_RECEP_F2_4"/>
    <property type="match status" value="1"/>
</dbReference>
<gene>
    <name evidence="9" type="ORF">B7P43_G00635</name>
</gene>
<dbReference type="GO" id="GO:0007166">
    <property type="term" value="P:cell surface receptor signaling pathway"/>
    <property type="evidence" value="ECO:0007669"/>
    <property type="project" value="InterPro"/>
</dbReference>
<feature type="transmembrane region" description="Helical" evidence="6">
    <location>
        <begin position="242"/>
        <end position="260"/>
    </location>
</feature>
<feature type="non-terminal residue" evidence="9">
    <location>
        <position position="441"/>
    </location>
</feature>
<dbReference type="Proteomes" id="UP000235965">
    <property type="component" value="Unassembled WGS sequence"/>
</dbReference>
<evidence type="ECO:0000256" key="3">
    <source>
        <dbReference type="ARBA" id="ARBA00022989"/>
    </source>
</evidence>
<organism evidence="9 10">
    <name type="scientific">Cryptotermes secundus</name>
    <dbReference type="NCBI Taxonomy" id="105785"/>
    <lineage>
        <taxon>Eukaryota</taxon>
        <taxon>Metazoa</taxon>
        <taxon>Ecdysozoa</taxon>
        <taxon>Arthropoda</taxon>
        <taxon>Hexapoda</taxon>
        <taxon>Insecta</taxon>
        <taxon>Pterygota</taxon>
        <taxon>Neoptera</taxon>
        <taxon>Polyneoptera</taxon>
        <taxon>Dictyoptera</taxon>
        <taxon>Blattodea</taxon>
        <taxon>Blattoidea</taxon>
        <taxon>Termitoidae</taxon>
        <taxon>Kalotermitidae</taxon>
        <taxon>Cryptotermitinae</taxon>
        <taxon>Cryptotermes</taxon>
    </lineage>
</organism>
<evidence type="ECO:0000256" key="2">
    <source>
        <dbReference type="ARBA" id="ARBA00022692"/>
    </source>
</evidence>
<sequence>MDIETGSRANGGFQGLAARKPSKYSDKYFRKEDIITLSWNDSVETLLTLEVSAAVLLPPQLTQKLTEDICNNSHHKTCNGSKKHRLVINLFWDDGLFVANSARSGMPLHVLSVTLDGEKHPDLNPPLILLFDSTQSSVSHNRECVFWDFKANAGLGNWSNTGCTPTLRLGDYHTIKTDICICTHLTHFGQLISPTLEQEIDVALDMITIVGCSFSLLGLFGIALTATVFPDWRHGASKKIQLHLSSSLATLMLVFLLKAFLFTSSDEPKLCLVLGVALHFSLIATFCWMLVAAWFQYLRLTKPLASLCRAPHILLKAAVFAWGFPFIPCGTLLIVSPDSYNSSQCYPTGMAHYFSVIAPISIIISINITMFVLIICSIYKLHNFGEHADNGLKYTNSHQLNQHIACRRLSTLIFLFFLLGLSWIFGIWKLSYLFCCTATLQ</sequence>
<reference evidence="9 10" key="1">
    <citation type="submission" date="2017-12" db="EMBL/GenBank/DDBJ databases">
        <title>Hemimetabolous genomes reveal molecular basis of termite eusociality.</title>
        <authorList>
            <person name="Harrison M.C."/>
            <person name="Jongepier E."/>
            <person name="Robertson H.M."/>
            <person name="Arning N."/>
            <person name="Bitard-Feildel T."/>
            <person name="Chao H."/>
            <person name="Childers C.P."/>
            <person name="Dinh H."/>
            <person name="Doddapaneni H."/>
            <person name="Dugan S."/>
            <person name="Gowin J."/>
            <person name="Greiner C."/>
            <person name="Han Y."/>
            <person name="Hu H."/>
            <person name="Hughes D.S.T."/>
            <person name="Huylmans A.-K."/>
            <person name="Kemena C."/>
            <person name="Kremer L.P.M."/>
            <person name="Lee S.L."/>
            <person name="Lopez-Ezquerra A."/>
            <person name="Mallet L."/>
            <person name="Monroy-Kuhn J.M."/>
            <person name="Moser A."/>
            <person name="Murali S.C."/>
            <person name="Muzny D.M."/>
            <person name="Otani S."/>
            <person name="Piulachs M.-D."/>
            <person name="Poelchau M."/>
            <person name="Qu J."/>
            <person name="Schaub F."/>
            <person name="Wada-Katsumata A."/>
            <person name="Worley K.C."/>
            <person name="Xie Q."/>
            <person name="Ylla G."/>
            <person name="Poulsen M."/>
            <person name="Gibbs R.A."/>
            <person name="Schal C."/>
            <person name="Richards S."/>
            <person name="Belles X."/>
            <person name="Korb J."/>
            <person name="Bornberg-Bauer E."/>
        </authorList>
    </citation>
    <scope>NUCLEOTIDE SEQUENCE [LARGE SCALE GENOMIC DNA]</scope>
    <source>
        <tissue evidence="9">Whole body</tissue>
    </source>
</reference>
<dbReference type="PROSITE" id="PS50221">
    <property type="entry name" value="GAIN_B"/>
    <property type="match status" value="1"/>
</dbReference>
<accession>A0A2J7QAQ2</accession>
<evidence type="ECO:0000256" key="5">
    <source>
        <dbReference type="ARBA" id="ARBA00023157"/>
    </source>
</evidence>
<dbReference type="PANTHER" id="PTHR47767:SF1">
    <property type="entry name" value="ADHESION G PROTEIN-COUPLED RECEPTOR G7"/>
    <property type="match status" value="1"/>
</dbReference>
<feature type="domain" description="GAIN-B" evidence="7">
    <location>
        <begin position="33"/>
        <end position="198"/>
    </location>
</feature>
<dbReference type="InterPro" id="IPR057244">
    <property type="entry name" value="GAIN_B"/>
</dbReference>
<dbReference type="AlphaFoldDB" id="A0A2J7QAQ2"/>
<dbReference type="PANTHER" id="PTHR47767">
    <property type="entry name" value="ADHESION G PROTEIN-COUPLED RECEPTOR G7"/>
    <property type="match status" value="1"/>
</dbReference>
<dbReference type="EMBL" id="NEVH01016329">
    <property type="protein sequence ID" value="PNF25654.1"/>
    <property type="molecule type" value="Genomic_DNA"/>
</dbReference>
<feature type="transmembrane region" description="Helical" evidence="6">
    <location>
        <begin position="272"/>
        <end position="292"/>
    </location>
</feature>
<dbReference type="OrthoDB" id="10037534at2759"/>
<evidence type="ECO:0000256" key="6">
    <source>
        <dbReference type="SAM" id="Phobius"/>
    </source>
</evidence>
<feature type="transmembrane region" description="Helical" evidence="6">
    <location>
        <begin position="206"/>
        <end position="230"/>
    </location>
</feature>
<keyword evidence="3 6" id="KW-1133">Transmembrane helix</keyword>
<dbReference type="SUPFAM" id="SSF81321">
    <property type="entry name" value="Family A G protein-coupled receptor-like"/>
    <property type="match status" value="1"/>
</dbReference>
<proteinExistence type="predicted"/>
<evidence type="ECO:0008006" key="11">
    <source>
        <dbReference type="Google" id="ProtNLM"/>
    </source>
</evidence>
<keyword evidence="2 6" id="KW-0812">Transmembrane</keyword>
<dbReference type="InterPro" id="IPR000203">
    <property type="entry name" value="GPS"/>
</dbReference>
<comment type="caution">
    <text evidence="9">The sequence shown here is derived from an EMBL/GenBank/DDBJ whole genome shotgun (WGS) entry which is preliminary data.</text>
</comment>
<dbReference type="GO" id="GO:0016020">
    <property type="term" value="C:membrane"/>
    <property type="evidence" value="ECO:0007669"/>
    <property type="project" value="UniProtKB-SubCell"/>
</dbReference>
<evidence type="ECO:0000313" key="10">
    <source>
        <dbReference type="Proteomes" id="UP000235965"/>
    </source>
</evidence>
<protein>
    <recommendedName>
        <fullName evidence="11">G-protein coupled receptors family 2 profile 2 domain-containing protein</fullName>
    </recommendedName>
</protein>
<dbReference type="GO" id="GO:0004930">
    <property type="term" value="F:G protein-coupled receptor activity"/>
    <property type="evidence" value="ECO:0007669"/>
    <property type="project" value="InterPro"/>
</dbReference>
<evidence type="ECO:0000259" key="8">
    <source>
        <dbReference type="PROSITE" id="PS50261"/>
    </source>
</evidence>
<dbReference type="Pfam" id="PF00002">
    <property type="entry name" value="7tm_2"/>
    <property type="match status" value="1"/>
</dbReference>
<dbReference type="InterPro" id="IPR000832">
    <property type="entry name" value="GPCR_2_secretin-like"/>
</dbReference>
<keyword evidence="4 6" id="KW-0472">Membrane</keyword>
<feature type="transmembrane region" description="Helical" evidence="6">
    <location>
        <begin position="356"/>
        <end position="379"/>
    </location>
</feature>
<comment type="subcellular location">
    <subcellularLocation>
        <location evidence="1">Membrane</location>
        <topology evidence="1">Multi-pass membrane protein</topology>
    </subcellularLocation>
</comment>
<evidence type="ECO:0000256" key="1">
    <source>
        <dbReference type="ARBA" id="ARBA00004141"/>
    </source>
</evidence>
<dbReference type="InterPro" id="IPR053066">
    <property type="entry name" value="ADGR_G7"/>
</dbReference>
<keyword evidence="10" id="KW-1185">Reference proteome</keyword>
<keyword evidence="5" id="KW-1015">Disulfide bond</keyword>